<dbReference type="InterPro" id="IPR011050">
    <property type="entry name" value="Pectin_lyase_fold/virulence"/>
</dbReference>
<evidence type="ECO:0000259" key="2">
    <source>
        <dbReference type="PROSITE" id="PS50022"/>
    </source>
</evidence>
<dbReference type="Gene3D" id="2.60.120.260">
    <property type="entry name" value="Galactose-binding domain-like"/>
    <property type="match status" value="2"/>
</dbReference>
<name>A0ABT9M230_9THEO</name>
<reference evidence="4 5" key="1">
    <citation type="submission" date="2023-07" db="EMBL/GenBank/DDBJ databases">
        <title>Genomic Encyclopedia of Type Strains, Phase IV (KMG-IV): sequencing the most valuable type-strain genomes for metagenomic binning, comparative biology and taxonomic classification.</title>
        <authorList>
            <person name="Goeker M."/>
        </authorList>
    </citation>
    <scope>NUCLEOTIDE SEQUENCE [LARGE SCALE GENOMIC DNA]</scope>
    <source>
        <strain evidence="4 5">DSM 25963</strain>
    </source>
</reference>
<comment type="caution">
    <text evidence="4">The sequence shown here is derived from an EMBL/GenBank/DDBJ whole genome shotgun (WGS) entry which is preliminary data.</text>
</comment>
<keyword evidence="1" id="KW-0326">Glycosidase</keyword>
<feature type="domain" description="F5/8 type C" evidence="2">
    <location>
        <begin position="14"/>
        <end position="149"/>
    </location>
</feature>
<dbReference type="PROSITE" id="PS50022">
    <property type="entry name" value="FA58C_3"/>
    <property type="match status" value="2"/>
</dbReference>
<dbReference type="Gene3D" id="2.60.40.10">
    <property type="entry name" value="Immunoglobulins"/>
    <property type="match status" value="1"/>
</dbReference>
<sequence length="1010" mass="110134">MLWLSIIIITSFFTYPVTSKAETNLALNRAVTVSSTQAGLKPESAVDGDINTRWGSDWSDPQWICVDLGNVKSVSKVILRWEAAYGKSYKIQVSTDGVEWMDVYSTSAGDGGVDEIVFESVAARYVRMYGTERGTGWGYSLWEFEVYGVEATVPSTPTGLRVVSTTNTSISLEWSAVGGATGYNIYRSYKAEGPYIKLNSAPISNTNYTDSGLNTATYYYKVSAVNGSGESPLSEPVSAATPLYFGPNVKIFDPSMPSSEIQSICDTIFKEMETNQFGTQRYALFFKPGAYNVNLSVGYYTSVYGLGRVPDDVTITGSVRCEADWMDGNATCNFWRSVENLADIPTYVANNLVKPGTETWAASQAAPLRRVHIKGGLSLWDPGSNYDRSWSSGGFIADSIVDGTITSGSQQQYFTRNTKMGSWSGSNWNMVFVGDMGAPAEAWPSPAYTVVNQTPVVREKPFLCIDNAGKFVVFVPSVRTNSQGVSWENGMGEGRSLPIEDFVIAHPETTTAQELNRALSQGKNIIFTPGIYQLSEPIRVTKPDTVILGLGFATLKPVNGTAAMIVDDVDGVIVAGLLFDAGPINSPVLLEVGTPNSSVSHAANPITLSDLFFRVGGAGIGKADVCIRINSNDVIGDHFWVWRADHGDGVGWTVNTTKNGIVVNGNNVTVYGLFVEHFHEYQTLWNGENGRVYFYQSEIPYDVPNQQSWMDDNENGYASYRVADSVTTHQAWGLGVYSYFRDADVKCNSAIKVPSKPGVRIYHATSVYLAGYGEITHVVNHTGDIAKSGSMRQTIDEYCNNVEQPDIMPKSAVYGTPQTVTISTVTPGATIRYTTDGSDPTPTTGTIYTGSFVISSTTTIKAIAYKSGMNNSRIATSTIKIDPAYANDIALNKPATASSGNASLAFDGDLTTRWESAWIDPQWIMVDLEAVYNITGVKLVWETAAARDYKIQVSLDNITWTDAFVRTNGTGGTENITFISPIQGRYVRMYGTARTTNYGYSLWEFEVYGN</sequence>
<dbReference type="PANTHER" id="PTHR45713">
    <property type="entry name" value="FTP DOMAIN-CONTAINING PROTEIN"/>
    <property type="match status" value="1"/>
</dbReference>
<accession>A0ABT9M230</accession>
<dbReference type="SMART" id="SM00231">
    <property type="entry name" value="FA58C"/>
    <property type="match status" value="2"/>
</dbReference>
<feature type="domain" description="F5/8 type C" evidence="2">
    <location>
        <begin position="862"/>
        <end position="1010"/>
    </location>
</feature>
<dbReference type="Pfam" id="PF00754">
    <property type="entry name" value="F5_F8_type_C"/>
    <property type="match status" value="2"/>
</dbReference>
<dbReference type="PROSITE" id="PS50853">
    <property type="entry name" value="FN3"/>
    <property type="match status" value="1"/>
</dbReference>
<dbReference type="SUPFAM" id="SSF49265">
    <property type="entry name" value="Fibronectin type III"/>
    <property type="match status" value="1"/>
</dbReference>
<dbReference type="PANTHER" id="PTHR45713:SF6">
    <property type="entry name" value="F5_8 TYPE C DOMAIN-CONTAINING PROTEIN"/>
    <property type="match status" value="1"/>
</dbReference>
<evidence type="ECO:0000313" key="4">
    <source>
        <dbReference type="EMBL" id="MDP9750154.1"/>
    </source>
</evidence>
<dbReference type="InterPro" id="IPR036116">
    <property type="entry name" value="FN3_sf"/>
</dbReference>
<evidence type="ECO:0008006" key="6">
    <source>
        <dbReference type="Google" id="ProtNLM"/>
    </source>
</evidence>
<dbReference type="InterPro" id="IPR008979">
    <property type="entry name" value="Galactose-bd-like_sf"/>
</dbReference>
<dbReference type="SMART" id="SM00060">
    <property type="entry name" value="FN3"/>
    <property type="match status" value="1"/>
</dbReference>
<proteinExistence type="predicted"/>
<dbReference type="EMBL" id="JAURUP010000004">
    <property type="protein sequence ID" value="MDP9750154.1"/>
    <property type="molecule type" value="Genomic_DNA"/>
</dbReference>
<keyword evidence="1" id="KW-0378">Hydrolase</keyword>
<dbReference type="CDD" id="cd00063">
    <property type="entry name" value="FN3"/>
    <property type="match status" value="1"/>
</dbReference>
<protein>
    <recommendedName>
        <fullName evidence="6">Coagulation factor 5/8 type domain protein</fullName>
    </recommendedName>
</protein>
<dbReference type="InterPro" id="IPR059186">
    <property type="entry name" value="SACTE_4363"/>
</dbReference>
<dbReference type="InterPro" id="IPR013783">
    <property type="entry name" value="Ig-like_fold"/>
</dbReference>
<dbReference type="Pfam" id="PF00041">
    <property type="entry name" value="fn3"/>
    <property type="match status" value="1"/>
</dbReference>
<dbReference type="Proteomes" id="UP001223886">
    <property type="component" value="Unassembled WGS sequence"/>
</dbReference>
<evidence type="ECO:0000313" key="5">
    <source>
        <dbReference type="Proteomes" id="UP001223886"/>
    </source>
</evidence>
<organism evidence="4 5">
    <name type="scientific">Thermoanaerobacter pentosaceus</name>
    <dbReference type="NCBI Taxonomy" id="694059"/>
    <lineage>
        <taxon>Bacteria</taxon>
        <taxon>Bacillati</taxon>
        <taxon>Bacillota</taxon>
        <taxon>Clostridia</taxon>
        <taxon>Thermoanaerobacterales</taxon>
        <taxon>Thermoanaerobacteraceae</taxon>
        <taxon>Thermoanaerobacter</taxon>
    </lineage>
</organism>
<dbReference type="RefSeq" id="WP_307680853.1">
    <property type="nucleotide sequence ID" value="NZ_JAURUP010000004.1"/>
</dbReference>
<dbReference type="SUPFAM" id="SSF49785">
    <property type="entry name" value="Galactose-binding domain-like"/>
    <property type="match status" value="2"/>
</dbReference>
<dbReference type="InterPro" id="IPR003961">
    <property type="entry name" value="FN3_dom"/>
</dbReference>
<dbReference type="InterPro" id="IPR051941">
    <property type="entry name" value="BG_Antigen-Binding_Lectin"/>
</dbReference>
<keyword evidence="5" id="KW-1185">Reference proteome</keyword>
<gene>
    <name evidence="4" type="ORF">J2S24_000620</name>
</gene>
<dbReference type="Pfam" id="PF13290">
    <property type="entry name" value="CHB_HEX_C_1"/>
    <property type="match status" value="1"/>
</dbReference>
<dbReference type="CDD" id="cd23669">
    <property type="entry name" value="GH55_SacteLam55A-like"/>
    <property type="match status" value="1"/>
</dbReference>
<dbReference type="InterPro" id="IPR000421">
    <property type="entry name" value="FA58C"/>
</dbReference>
<feature type="domain" description="Fibronectin type-III" evidence="3">
    <location>
        <begin position="156"/>
        <end position="244"/>
    </location>
</feature>
<dbReference type="SUPFAM" id="SSF51126">
    <property type="entry name" value="Pectin lyase-like"/>
    <property type="match status" value="1"/>
</dbReference>
<evidence type="ECO:0000259" key="3">
    <source>
        <dbReference type="PROSITE" id="PS50853"/>
    </source>
</evidence>
<dbReference type="InterPro" id="IPR059177">
    <property type="entry name" value="GH29D-like_dom"/>
</dbReference>
<evidence type="ECO:0000256" key="1">
    <source>
        <dbReference type="ARBA" id="ARBA00023295"/>
    </source>
</evidence>